<dbReference type="SUPFAM" id="SSF53254">
    <property type="entry name" value="Phosphoglycerate mutase-like"/>
    <property type="match status" value="1"/>
</dbReference>
<evidence type="ECO:0000256" key="1">
    <source>
        <dbReference type="PIRSR" id="PIRSR613078-1"/>
    </source>
</evidence>
<dbReference type="PANTHER" id="PTHR48100:SF59">
    <property type="entry name" value="ADENOSYLCOBALAMIN_ALPHA-RIBAZOLE PHOSPHATASE"/>
    <property type="match status" value="1"/>
</dbReference>
<dbReference type="Gene3D" id="3.40.50.1240">
    <property type="entry name" value="Phosphoglycerate mutase-like"/>
    <property type="match status" value="1"/>
</dbReference>
<dbReference type="PANTHER" id="PTHR48100">
    <property type="entry name" value="BROAD-SPECIFICITY PHOSPHATASE YOR283W-RELATED"/>
    <property type="match status" value="1"/>
</dbReference>
<protein>
    <submittedName>
        <fullName evidence="3">Histidine phosphatase family protein</fullName>
    </submittedName>
</protein>
<dbReference type="Proteomes" id="UP000322159">
    <property type="component" value="Chromosome"/>
</dbReference>
<sequence length="189" mass="20997">MTLAFIRHGQTDWNRDGRLQGSSDVPLNETGREQARAAERMLTDWPWDAVVSSPLSRARETAQIIADGLGLPLGPAYPELVERDYGPLEGLPDTEMMARYPDRAYPGAEPLDEVVERCLAGMARIDADFPDQNVVIVCHGTIMKYTLIRLTGHRVEAILNGTVSAIERDADGWRVLTINGEPIRTAEER</sequence>
<feature type="binding site" evidence="2">
    <location>
        <begin position="7"/>
        <end position="14"/>
    </location>
    <ligand>
        <name>substrate</name>
    </ligand>
</feature>
<evidence type="ECO:0000313" key="3">
    <source>
        <dbReference type="EMBL" id="QEO10594.1"/>
    </source>
</evidence>
<dbReference type="SMART" id="SM00855">
    <property type="entry name" value="PGAM"/>
    <property type="match status" value="1"/>
</dbReference>
<dbReference type="InterPro" id="IPR050275">
    <property type="entry name" value="PGM_Phosphatase"/>
</dbReference>
<feature type="binding site" evidence="2">
    <location>
        <position position="57"/>
    </location>
    <ligand>
        <name>substrate</name>
    </ligand>
</feature>
<keyword evidence="4" id="KW-1185">Reference proteome</keyword>
<dbReference type="Pfam" id="PF00300">
    <property type="entry name" value="His_Phos_1"/>
    <property type="match status" value="1"/>
</dbReference>
<dbReference type="OrthoDB" id="4697614at2"/>
<feature type="binding site" evidence="2">
    <location>
        <begin position="82"/>
        <end position="85"/>
    </location>
    <ligand>
        <name>substrate</name>
    </ligand>
</feature>
<evidence type="ECO:0000256" key="2">
    <source>
        <dbReference type="PIRSR" id="PIRSR613078-2"/>
    </source>
</evidence>
<dbReference type="RefSeq" id="WP_149326010.1">
    <property type="nucleotide sequence ID" value="NZ_CP043504.1"/>
</dbReference>
<feature type="active site" description="Proton donor/acceptor" evidence="1">
    <location>
        <position position="82"/>
    </location>
</feature>
<dbReference type="EMBL" id="CP043504">
    <property type="protein sequence ID" value="QEO10594.1"/>
    <property type="molecule type" value="Genomic_DNA"/>
</dbReference>
<feature type="active site" description="Tele-phosphohistidine intermediate" evidence="1">
    <location>
        <position position="8"/>
    </location>
</feature>
<evidence type="ECO:0000313" key="4">
    <source>
        <dbReference type="Proteomes" id="UP000322159"/>
    </source>
</evidence>
<dbReference type="CDD" id="cd07067">
    <property type="entry name" value="HP_PGM_like"/>
    <property type="match status" value="1"/>
</dbReference>
<dbReference type="KEGG" id="lyk:FLP23_11630"/>
<dbReference type="AlphaFoldDB" id="A0A5C1Y9J3"/>
<dbReference type="InterPro" id="IPR013078">
    <property type="entry name" value="His_Pase_superF_clade-1"/>
</dbReference>
<organism evidence="3 4">
    <name type="scientific">Protaetiibacter larvae</name>
    <dbReference type="NCBI Taxonomy" id="2592654"/>
    <lineage>
        <taxon>Bacteria</taxon>
        <taxon>Bacillati</taxon>
        <taxon>Actinomycetota</taxon>
        <taxon>Actinomycetes</taxon>
        <taxon>Micrococcales</taxon>
        <taxon>Microbacteriaceae</taxon>
        <taxon>Protaetiibacter</taxon>
    </lineage>
</organism>
<name>A0A5C1Y9J3_9MICO</name>
<reference evidence="3 4" key="1">
    <citation type="submission" date="2019-09" db="EMBL/GenBank/DDBJ databases">
        <title>Genome sequencing of strain KACC 19322.</title>
        <authorList>
            <person name="Heo J."/>
            <person name="Kim S.-J."/>
            <person name="Kim J.-S."/>
            <person name="Hong S.-B."/>
            <person name="Kwon S.-W."/>
        </authorList>
    </citation>
    <scope>NUCLEOTIDE SEQUENCE [LARGE SCALE GENOMIC DNA]</scope>
    <source>
        <strain evidence="3 4">KACC 19322</strain>
    </source>
</reference>
<accession>A0A5C1Y9J3</accession>
<dbReference type="GO" id="GO:0016791">
    <property type="term" value="F:phosphatase activity"/>
    <property type="evidence" value="ECO:0007669"/>
    <property type="project" value="TreeGrafter"/>
</dbReference>
<dbReference type="GO" id="GO:0005737">
    <property type="term" value="C:cytoplasm"/>
    <property type="evidence" value="ECO:0007669"/>
    <property type="project" value="TreeGrafter"/>
</dbReference>
<gene>
    <name evidence="3" type="ORF">FLP23_11630</name>
</gene>
<dbReference type="InterPro" id="IPR029033">
    <property type="entry name" value="His_PPase_superfam"/>
</dbReference>
<proteinExistence type="predicted"/>